<dbReference type="Proteomes" id="UP001529272">
    <property type="component" value="Unassembled WGS sequence"/>
</dbReference>
<accession>A0ABT7P835</accession>
<reference evidence="2" key="2">
    <citation type="submission" date="2023-06" db="EMBL/GenBank/DDBJ databases">
        <title>Itaconate inhibition of nontuberculous mycobacteria.</title>
        <authorList>
            <person name="Spilker T."/>
        </authorList>
    </citation>
    <scope>NUCLEOTIDE SEQUENCE [LARGE SCALE GENOMIC DNA]</scope>
    <source>
        <strain evidence="2">FLAC1071</strain>
    </source>
</reference>
<dbReference type="SUPFAM" id="SSF109604">
    <property type="entry name" value="HD-domain/PDEase-like"/>
    <property type="match status" value="1"/>
</dbReference>
<dbReference type="Gene3D" id="1.10.3210.10">
    <property type="entry name" value="Hypothetical protein af1432"/>
    <property type="match status" value="1"/>
</dbReference>
<organism evidence="1 2">
    <name type="scientific">Mycobacterium intracellulare subsp. chimaera</name>
    <dbReference type="NCBI Taxonomy" id="222805"/>
    <lineage>
        <taxon>Bacteria</taxon>
        <taxon>Bacillati</taxon>
        <taxon>Actinomycetota</taxon>
        <taxon>Actinomycetes</taxon>
        <taxon>Mycobacteriales</taxon>
        <taxon>Mycobacteriaceae</taxon>
        <taxon>Mycobacterium</taxon>
        <taxon>Mycobacterium avium complex (MAC)</taxon>
    </lineage>
</organism>
<evidence type="ECO:0000313" key="1">
    <source>
        <dbReference type="EMBL" id="MDM3929243.1"/>
    </source>
</evidence>
<proteinExistence type="predicted"/>
<protein>
    <submittedName>
        <fullName evidence="1">Phosphohydrolase</fullName>
    </submittedName>
</protein>
<gene>
    <name evidence="1" type="ORF">QRB35_25000</name>
</gene>
<reference evidence="1 2" key="1">
    <citation type="submission" date="2023-06" db="EMBL/GenBank/DDBJ databases">
        <title>Itaconate inhibition of nontuberculous mycobacteria.</title>
        <authorList>
            <person name="Breen P."/>
            <person name="Zimbric M."/>
            <person name="Caverly L."/>
        </authorList>
    </citation>
    <scope>NUCLEOTIDE SEQUENCE [LARGE SCALE GENOMIC DNA]</scope>
    <source>
        <strain evidence="1 2">FLAC1071</strain>
    </source>
</reference>
<comment type="caution">
    <text evidence="1">The sequence shown here is derived from an EMBL/GenBank/DDBJ whole genome shotgun (WGS) entry which is preliminary data.</text>
</comment>
<evidence type="ECO:0000313" key="2">
    <source>
        <dbReference type="Proteomes" id="UP001529272"/>
    </source>
</evidence>
<name>A0ABT7P835_MYCIT</name>
<keyword evidence="2" id="KW-1185">Reference proteome</keyword>
<dbReference type="RefSeq" id="WP_145929590.1">
    <property type="nucleotide sequence ID" value="NZ_CP012886.2"/>
</dbReference>
<dbReference type="EMBL" id="JASZZX010000033">
    <property type="protein sequence ID" value="MDM3929243.1"/>
    <property type="molecule type" value="Genomic_DNA"/>
</dbReference>
<sequence length="173" mass="19096">MLSETELVKGIARRAHDGQQDKAGRDYFDAHLIPIASAATVFGETVTAAAWLHDVLEDTSVTADELRRLGASPPVVSAVESVTRRTNESYAQLIQRTGADPVGRFVKLIDNAWNITSKPILAETDPERAKSLLHGRYEPARRQLMRACAIEENTRAIGEVHAILNTFHQNLAR</sequence>